<accession>H9GEI2</accession>
<dbReference type="Pfam" id="PF06060">
    <property type="entry name" value="Mesothelin"/>
    <property type="match status" value="1"/>
</dbReference>
<evidence type="ECO:0000256" key="6">
    <source>
        <dbReference type="ARBA" id="ARBA00023180"/>
    </source>
</evidence>
<dbReference type="Bgee" id="ENSACAG00000008929">
    <property type="expression patterns" value="Expressed in skeletal muscle tissue and 2 other cell types or tissues"/>
</dbReference>
<gene>
    <name evidence="7" type="primary">MSLN</name>
</gene>
<keyword evidence="5" id="KW-0472">Membrane</keyword>
<reference evidence="7" key="3">
    <citation type="submission" date="2025-09" db="UniProtKB">
        <authorList>
            <consortium name="Ensembl"/>
        </authorList>
    </citation>
    <scope>IDENTIFICATION</scope>
</reference>
<dbReference type="GO" id="GO:0016020">
    <property type="term" value="C:membrane"/>
    <property type="evidence" value="ECO:0007669"/>
    <property type="project" value="UniProtKB-SubCell"/>
</dbReference>
<keyword evidence="3" id="KW-0732">Signal</keyword>
<evidence type="ECO:0000256" key="2">
    <source>
        <dbReference type="ARBA" id="ARBA00011016"/>
    </source>
</evidence>
<evidence type="ECO:0000313" key="8">
    <source>
        <dbReference type="Proteomes" id="UP000001646"/>
    </source>
</evidence>
<organism evidence="7 8">
    <name type="scientific">Anolis carolinensis</name>
    <name type="common">Green anole</name>
    <name type="synonym">American chameleon</name>
    <dbReference type="NCBI Taxonomy" id="28377"/>
    <lineage>
        <taxon>Eukaryota</taxon>
        <taxon>Metazoa</taxon>
        <taxon>Chordata</taxon>
        <taxon>Craniata</taxon>
        <taxon>Vertebrata</taxon>
        <taxon>Euteleostomi</taxon>
        <taxon>Lepidosauria</taxon>
        <taxon>Squamata</taxon>
        <taxon>Bifurcata</taxon>
        <taxon>Unidentata</taxon>
        <taxon>Episquamata</taxon>
        <taxon>Toxicofera</taxon>
        <taxon>Iguania</taxon>
        <taxon>Dactyloidae</taxon>
        <taxon>Anolis</taxon>
    </lineage>
</organism>
<dbReference type="GeneTree" id="ENSGT00950000182957"/>
<comment type="similarity">
    <text evidence="2">Belongs to the mesothelin family.</text>
</comment>
<evidence type="ECO:0000256" key="5">
    <source>
        <dbReference type="ARBA" id="ARBA00023136"/>
    </source>
</evidence>
<comment type="subcellular location">
    <subcellularLocation>
        <location evidence="1">Membrane</location>
    </subcellularLocation>
</comment>
<keyword evidence="4" id="KW-0130">Cell adhesion</keyword>
<dbReference type="STRING" id="28377.ENSACAP00000008719"/>
<dbReference type="Gene3D" id="1.20.970.40">
    <property type="match status" value="1"/>
</dbReference>
<dbReference type="PANTHER" id="PTHR23412">
    <property type="entry name" value="STEREOCILIN RELATED"/>
    <property type="match status" value="1"/>
</dbReference>
<keyword evidence="6" id="KW-0325">Glycoprotein</keyword>
<evidence type="ECO:0000313" key="7">
    <source>
        <dbReference type="Ensembl" id="ENSACAP00000008719.4"/>
    </source>
</evidence>
<sequence length="553" mass="62253">LSSLPPSILRGFPCATLDQLDDTRVQQLAQALKRKDVRLRRDQLSCLAERLMLDRIPKDFDEFPKDLIFFVRPSDFTGSCEERIRRVGKANLDLLEKGSPERTQLLSEGLSCLEITGVQVSKEKAEVLGGLVCDFGGDYIVASGINLLKELNRCPSFSPDQTQAIRDVLRKGDAPLGPPSEWTSSTLDELAGLIRTFDNSILQNIPKDVFLSWLKQYAKRFHPPRKQLQSLIQVFWSKFQPSRQKRDTGECPPDQTITDEMLNDELMPIYYLAEDLKACLKGKRLAESLPTISSYAFTYDQLLALKQNLDQEFPDGYPSSLLPNMGFLMPVITEDDIKKWNFTSPETLGSMLSVLPEDDKGEKGRTQAKMLIQRYVASGGPMNGTALDALGTRYACLLTQNELNRIDEKALKTASEFDPSKCSRLILDNLYPKAKRAFSDRHNEFPAYYNFIRPYLGGAPAEDLKALSKNNVNMDIETFENLKKDSVVPLTVQEVKGLLGTNLKKLPDHKDNPTISAWIHNQKQSDLNSLKLGLTGGIPDGYMVIPRLSRRKK</sequence>
<dbReference type="InterPro" id="IPR026664">
    <property type="entry name" value="Stereocilin-rel"/>
</dbReference>
<dbReference type="Ensembl" id="ENSACAT00000008906.4">
    <property type="protein sequence ID" value="ENSACAP00000008719.4"/>
    <property type="gene ID" value="ENSACAG00000008929.4"/>
</dbReference>
<proteinExistence type="inferred from homology"/>
<dbReference type="PANTHER" id="PTHR23412:SF6">
    <property type="entry name" value="MESOTHELIN"/>
    <property type="match status" value="1"/>
</dbReference>
<reference evidence="7" key="1">
    <citation type="submission" date="2009-12" db="EMBL/GenBank/DDBJ databases">
        <title>The Genome Sequence of Anolis carolinensis (Green Anole Lizard).</title>
        <authorList>
            <consortium name="The Genome Sequencing Platform"/>
            <person name="Di Palma F."/>
            <person name="Alfoldi J."/>
            <person name="Heiman D."/>
            <person name="Young S."/>
            <person name="Grabherr M."/>
            <person name="Johnson J."/>
            <person name="Lander E.S."/>
            <person name="Lindblad-Toh K."/>
        </authorList>
    </citation>
    <scope>NUCLEOTIDE SEQUENCE [LARGE SCALE GENOMIC DNA]</scope>
    <source>
        <strain evidence="7">JBL SC #1</strain>
    </source>
</reference>
<reference evidence="7" key="2">
    <citation type="submission" date="2025-08" db="UniProtKB">
        <authorList>
            <consortium name="Ensembl"/>
        </authorList>
    </citation>
    <scope>IDENTIFICATION</scope>
</reference>
<name>H9GEI2_ANOCA</name>
<dbReference type="eggNOG" id="ENOG502QRX1">
    <property type="taxonomic scope" value="Eukaryota"/>
</dbReference>
<evidence type="ECO:0000256" key="1">
    <source>
        <dbReference type="ARBA" id="ARBA00004370"/>
    </source>
</evidence>
<dbReference type="InterPro" id="IPR010335">
    <property type="entry name" value="Mesothelin"/>
</dbReference>
<dbReference type="HOGENOM" id="CLU_014552_3_0_1"/>
<dbReference type="InParanoid" id="H9GEI2"/>
<keyword evidence="8" id="KW-1185">Reference proteome</keyword>
<dbReference type="AlphaFoldDB" id="H9GEI2"/>
<dbReference type="GO" id="GO:0007160">
    <property type="term" value="P:cell-matrix adhesion"/>
    <property type="evidence" value="ECO:0000318"/>
    <property type="project" value="GO_Central"/>
</dbReference>
<dbReference type="GO" id="GO:0009986">
    <property type="term" value="C:cell surface"/>
    <property type="evidence" value="ECO:0000318"/>
    <property type="project" value="GO_Central"/>
</dbReference>
<evidence type="ECO:0000256" key="3">
    <source>
        <dbReference type="ARBA" id="ARBA00022729"/>
    </source>
</evidence>
<protein>
    <submittedName>
        <fullName evidence="7">Mesothelin</fullName>
    </submittedName>
</protein>
<evidence type="ECO:0000256" key="4">
    <source>
        <dbReference type="ARBA" id="ARBA00022889"/>
    </source>
</evidence>
<dbReference type="Proteomes" id="UP000001646">
    <property type="component" value="Unplaced"/>
</dbReference>